<proteinExistence type="predicted"/>
<dbReference type="EMBL" id="JAVIJF010000035">
    <property type="protein sequence ID" value="MDX8529065.1"/>
    <property type="molecule type" value="Genomic_DNA"/>
</dbReference>
<name>A0ABU4ZUH4_9HYPH</name>
<gene>
    <name evidence="1" type="ORF">RFM68_31885</name>
</gene>
<comment type="caution">
    <text evidence="1">The sequence shown here is derived from an EMBL/GenBank/DDBJ whole genome shotgun (WGS) entry which is preliminary data.</text>
</comment>
<evidence type="ECO:0000313" key="1">
    <source>
        <dbReference type="EMBL" id="MDX8529065.1"/>
    </source>
</evidence>
<keyword evidence="2" id="KW-1185">Reference proteome</keyword>
<dbReference type="Proteomes" id="UP001276840">
    <property type="component" value="Unassembled WGS sequence"/>
</dbReference>
<evidence type="ECO:0000313" key="2">
    <source>
        <dbReference type="Proteomes" id="UP001276840"/>
    </source>
</evidence>
<reference evidence="1 2" key="1">
    <citation type="submission" date="2023-08" db="EMBL/GenBank/DDBJ databases">
        <title>Implementing the SeqCode for naming new Mesorhizobium species isolated from Vachellia karroo root nodules.</title>
        <authorList>
            <person name="Van Lill M."/>
        </authorList>
    </citation>
    <scope>NUCLEOTIDE SEQUENCE [LARGE SCALE GENOMIC DNA]</scope>
    <source>
        <strain evidence="1 2">MSK 1335</strain>
    </source>
</reference>
<protein>
    <submittedName>
        <fullName evidence="1">Uncharacterized protein</fullName>
    </submittedName>
</protein>
<accession>A0ABU4ZUH4</accession>
<dbReference type="RefSeq" id="WP_320236935.1">
    <property type="nucleotide sequence ID" value="NZ_JAVIJF010000035.1"/>
</dbReference>
<organism evidence="1 2">
    <name type="scientific">Mesorhizobium montanum</name>
    <dbReference type="NCBI Taxonomy" id="3072323"/>
    <lineage>
        <taxon>Bacteria</taxon>
        <taxon>Pseudomonadati</taxon>
        <taxon>Pseudomonadota</taxon>
        <taxon>Alphaproteobacteria</taxon>
        <taxon>Hyphomicrobiales</taxon>
        <taxon>Phyllobacteriaceae</taxon>
        <taxon>Mesorhizobium</taxon>
    </lineage>
</organism>
<sequence>MERAHVIAAPQAEKLPLRMSDRLSSAPSTRVPKATREAAALEFGRFVDQTDGIVQSEQLFSLLADFALNFDWHWISYGTLSYEQESAMPAGQSPLAMMNFPDRCRKRYCVFQAIVSTDFTRS</sequence>